<accession>A0A559IDC0</accession>
<dbReference type="InterPro" id="IPR003008">
    <property type="entry name" value="Tubulin_FtsZ_GTPase"/>
</dbReference>
<dbReference type="Pfam" id="PF00091">
    <property type="entry name" value="Tubulin"/>
    <property type="match status" value="1"/>
</dbReference>
<feature type="domain" description="Tubulin/FtsZ GTPase" evidence="3">
    <location>
        <begin position="35"/>
        <end position="222"/>
    </location>
</feature>
<dbReference type="InterPro" id="IPR054719">
    <property type="entry name" value="TubZ-like_C"/>
</dbReference>
<evidence type="ECO:0000259" key="3">
    <source>
        <dbReference type="SMART" id="SM00864"/>
    </source>
</evidence>
<dbReference type="GO" id="GO:0005525">
    <property type="term" value="F:GTP binding"/>
    <property type="evidence" value="ECO:0007669"/>
    <property type="project" value="InterPro"/>
</dbReference>
<evidence type="ECO:0000313" key="5">
    <source>
        <dbReference type="Proteomes" id="UP000318102"/>
    </source>
</evidence>
<reference evidence="4 5" key="1">
    <citation type="submission" date="2019-07" db="EMBL/GenBank/DDBJ databases">
        <authorList>
            <person name="Kim J."/>
        </authorList>
    </citation>
    <scope>NUCLEOTIDE SEQUENCE [LARGE SCALE GENOMIC DNA]</scope>
    <source>
        <strain evidence="4 5">N4</strain>
    </source>
</reference>
<feature type="coiled-coil region" evidence="1">
    <location>
        <begin position="372"/>
        <end position="399"/>
    </location>
</feature>
<gene>
    <name evidence="4" type="ORF">FPZ44_25125</name>
</gene>
<keyword evidence="4" id="KW-0131">Cell cycle</keyword>
<keyword evidence="5" id="KW-1185">Reference proteome</keyword>
<dbReference type="Pfam" id="PF22453">
    <property type="entry name" value="TubZ-like_C"/>
    <property type="match status" value="1"/>
</dbReference>
<dbReference type="OrthoDB" id="2905805at2"/>
<evidence type="ECO:0000313" key="4">
    <source>
        <dbReference type="EMBL" id="TVX85654.1"/>
    </source>
</evidence>
<dbReference type="InterPro" id="IPR036525">
    <property type="entry name" value="Tubulin/FtsZ_GTPase_sf"/>
</dbReference>
<sequence length="453" mass="50063">MQLNIFGGILMTNKIDGVWTLEGIVEQKNAELGLLNGYVGIGQGGSKMVDAIAGIKNKAGNPMYPVMIVNSNVGDMTSLKNIPKRLQFALKGYDKGVGKDPAVGKQAFQENGAPIFNAIIENMGHCNMIYVVCSLGGGTGTGALNVLVNAISDHLGVPVSVICSMPRPNKIESHNAYNALAELAPKLRELREDDEGRTYRALESLVLLDNEKIILEHTNNPEVTGLTWDFYSNYKFASITHEWNVLSTLESQYTVDAADLSNHIITGGGLITYGKKRINLDEVRNKEDLISEIITTYKENNVLANGFDYENDMRAMAMVVVIPRERENVLNQDTLEIIRTRIMEELPNINFYPGFVTWGSKRNAVVYTMARLEGLPERAKNLRQEVEELTKREEESRQRTSGFDMGAIIESSSRTTTRRATGGNPFLTAASKPANTITTNPSINKPKTNPFEV</sequence>
<evidence type="ECO:0000256" key="1">
    <source>
        <dbReference type="SAM" id="Coils"/>
    </source>
</evidence>
<organism evidence="4 5">
    <name type="scientific">Paenibacillus agilis</name>
    <dbReference type="NCBI Taxonomy" id="3020863"/>
    <lineage>
        <taxon>Bacteria</taxon>
        <taxon>Bacillati</taxon>
        <taxon>Bacillota</taxon>
        <taxon>Bacilli</taxon>
        <taxon>Bacillales</taxon>
        <taxon>Paenibacillaceae</taxon>
        <taxon>Paenibacillus</taxon>
    </lineage>
</organism>
<dbReference type="EMBL" id="VNJK01000007">
    <property type="protein sequence ID" value="TVX85654.1"/>
    <property type="molecule type" value="Genomic_DNA"/>
</dbReference>
<proteinExistence type="predicted"/>
<feature type="compositionally biased region" description="Polar residues" evidence="2">
    <location>
        <begin position="433"/>
        <end position="447"/>
    </location>
</feature>
<name>A0A559IDC0_9BACL</name>
<protein>
    <submittedName>
        <fullName evidence="4">Cell division GTPase</fullName>
    </submittedName>
</protein>
<dbReference type="AlphaFoldDB" id="A0A559IDC0"/>
<dbReference type="Proteomes" id="UP000318102">
    <property type="component" value="Unassembled WGS sequence"/>
</dbReference>
<comment type="caution">
    <text evidence="4">The sequence shown here is derived from an EMBL/GenBank/DDBJ whole genome shotgun (WGS) entry which is preliminary data.</text>
</comment>
<dbReference type="SUPFAM" id="SSF52490">
    <property type="entry name" value="Tubulin nucleotide-binding domain-like"/>
    <property type="match status" value="1"/>
</dbReference>
<dbReference type="Gene3D" id="3.40.50.1440">
    <property type="entry name" value="Tubulin/FtsZ, GTPase domain"/>
    <property type="match status" value="1"/>
</dbReference>
<feature type="region of interest" description="Disordered" evidence="2">
    <location>
        <begin position="408"/>
        <end position="453"/>
    </location>
</feature>
<keyword evidence="4" id="KW-0132">Cell division</keyword>
<evidence type="ECO:0000256" key="2">
    <source>
        <dbReference type="SAM" id="MobiDB-lite"/>
    </source>
</evidence>
<dbReference type="GO" id="GO:0051301">
    <property type="term" value="P:cell division"/>
    <property type="evidence" value="ECO:0007669"/>
    <property type="project" value="UniProtKB-KW"/>
</dbReference>
<dbReference type="SMART" id="SM00864">
    <property type="entry name" value="Tubulin"/>
    <property type="match status" value="1"/>
</dbReference>
<keyword evidence="1" id="KW-0175">Coiled coil</keyword>